<dbReference type="PANTHER" id="PTHR14297">
    <property type="entry name" value="MEMBRANE TRANSPORT PROTEIN XK FAMILY MEMBER"/>
    <property type="match status" value="1"/>
</dbReference>
<feature type="transmembrane region" description="Helical" evidence="6">
    <location>
        <begin position="44"/>
        <end position="67"/>
    </location>
</feature>
<feature type="transmembrane region" description="Helical" evidence="6">
    <location>
        <begin position="154"/>
        <end position="174"/>
    </location>
</feature>
<evidence type="ECO:0000256" key="1">
    <source>
        <dbReference type="ARBA" id="ARBA00004141"/>
    </source>
</evidence>
<evidence type="ECO:0000256" key="3">
    <source>
        <dbReference type="ARBA" id="ARBA00022692"/>
    </source>
</evidence>
<comment type="subcellular location">
    <subcellularLocation>
        <location evidence="1 6">Membrane</location>
        <topology evidence="1 6">Multi-pass membrane protein</topology>
    </subcellularLocation>
</comment>
<dbReference type="GO" id="GO:0005886">
    <property type="term" value="C:plasma membrane"/>
    <property type="evidence" value="ECO:0007669"/>
    <property type="project" value="UniProtKB-ARBA"/>
</dbReference>
<accession>A0A6J3F6U5</accession>
<sequence>MFIFNSLADDMLPVIRCLGAILCSILAIQISNDDTTIKLLPMELFYVIIWRFLEIISRAVALALFAASLKLKSLPFLLVIYFLSVLAPWLEFWKNGAHLPSSTENNSNVVGTVLMLIVITLLYAAINFSCWAAVKLQLSNEKIFDRRERWGHRILHYSFQFLENVIMMLAFMFYRGEGLLNCCYTLVAIHVIIIYLLGFSFMCLFYHYLYPRKSDKIL</sequence>
<evidence type="ECO:0000256" key="6">
    <source>
        <dbReference type="RuleBase" id="RU910716"/>
    </source>
</evidence>
<reference evidence="8" key="1">
    <citation type="submission" date="2025-08" db="UniProtKB">
        <authorList>
            <consortium name="RefSeq"/>
        </authorList>
    </citation>
    <scope>IDENTIFICATION</scope>
    <source>
        <tissue evidence="8">Blood</tissue>
    </source>
</reference>
<name>A0A6J3F6U5_SAPAP</name>
<evidence type="ECO:0000313" key="7">
    <source>
        <dbReference type="Proteomes" id="UP000504640"/>
    </source>
</evidence>
<organism evidence="7 8">
    <name type="scientific">Sapajus apella</name>
    <name type="common">Brown-capped capuchin</name>
    <name type="synonym">Cebus apella</name>
    <dbReference type="NCBI Taxonomy" id="9515"/>
    <lineage>
        <taxon>Eukaryota</taxon>
        <taxon>Metazoa</taxon>
        <taxon>Chordata</taxon>
        <taxon>Craniata</taxon>
        <taxon>Vertebrata</taxon>
        <taxon>Euteleostomi</taxon>
        <taxon>Mammalia</taxon>
        <taxon>Eutheria</taxon>
        <taxon>Euarchontoglires</taxon>
        <taxon>Primates</taxon>
        <taxon>Haplorrhini</taxon>
        <taxon>Platyrrhini</taxon>
        <taxon>Cebidae</taxon>
        <taxon>Cebinae</taxon>
        <taxon>Sapajus</taxon>
    </lineage>
</organism>
<evidence type="ECO:0000256" key="4">
    <source>
        <dbReference type="ARBA" id="ARBA00022989"/>
    </source>
</evidence>
<feature type="transmembrane region" description="Helical" evidence="6">
    <location>
        <begin position="74"/>
        <end position="93"/>
    </location>
</feature>
<protein>
    <recommendedName>
        <fullName evidence="6">XK-related protein</fullName>
    </recommendedName>
</protein>
<gene>
    <name evidence="8" type="primary">LOC116528128</name>
</gene>
<evidence type="ECO:0000313" key="8">
    <source>
        <dbReference type="RefSeq" id="XP_032101162.1"/>
    </source>
</evidence>
<keyword evidence="4 6" id="KW-1133">Transmembrane helix</keyword>
<comment type="similarity">
    <text evidence="2 6">Belongs to the XK family.</text>
</comment>
<keyword evidence="5 6" id="KW-0472">Membrane</keyword>
<dbReference type="GeneID" id="116528128"/>
<dbReference type="InterPro" id="IPR051773">
    <property type="entry name" value="XK-related_adapter"/>
</dbReference>
<proteinExistence type="inferred from homology"/>
<feature type="transmembrane region" description="Helical" evidence="6">
    <location>
        <begin position="12"/>
        <end position="32"/>
    </location>
</feature>
<dbReference type="InterPro" id="IPR018629">
    <property type="entry name" value="XK-rel"/>
</dbReference>
<evidence type="ECO:0000256" key="5">
    <source>
        <dbReference type="ARBA" id="ARBA00023136"/>
    </source>
</evidence>
<dbReference type="AlphaFoldDB" id="A0A6J3F6U5"/>
<dbReference type="Pfam" id="PF09815">
    <property type="entry name" value="XK-related"/>
    <property type="match status" value="1"/>
</dbReference>
<keyword evidence="7" id="KW-1185">Reference proteome</keyword>
<keyword evidence="3 6" id="KW-0812">Transmembrane</keyword>
<feature type="transmembrane region" description="Helical" evidence="6">
    <location>
        <begin position="113"/>
        <end position="134"/>
    </location>
</feature>
<dbReference type="Proteomes" id="UP000504640">
    <property type="component" value="Unplaced"/>
</dbReference>
<evidence type="ECO:0000256" key="2">
    <source>
        <dbReference type="ARBA" id="ARBA00008789"/>
    </source>
</evidence>
<feature type="transmembrane region" description="Helical" evidence="6">
    <location>
        <begin position="186"/>
        <end position="209"/>
    </location>
</feature>
<dbReference type="RefSeq" id="XP_032101162.1">
    <property type="nucleotide sequence ID" value="XM_032245271.1"/>
</dbReference>
<dbReference type="PANTHER" id="PTHR14297:SF9">
    <property type="entry name" value="XK-RELATED PROTEIN 3"/>
    <property type="match status" value="1"/>
</dbReference>